<keyword evidence="1" id="KW-0812">Transmembrane</keyword>
<proteinExistence type="predicted"/>
<comment type="caution">
    <text evidence="2">The sequence shown here is derived from an EMBL/GenBank/DDBJ whole genome shotgun (WGS) entry which is preliminary data.</text>
</comment>
<accession>A0ABV7FMR1</accession>
<evidence type="ECO:0000313" key="3">
    <source>
        <dbReference type="Proteomes" id="UP001595478"/>
    </source>
</evidence>
<reference evidence="3" key="1">
    <citation type="journal article" date="2019" name="Int. J. Syst. Evol. Microbiol.">
        <title>The Global Catalogue of Microorganisms (GCM) 10K type strain sequencing project: providing services to taxonomists for standard genome sequencing and annotation.</title>
        <authorList>
            <consortium name="The Broad Institute Genomics Platform"/>
            <consortium name="The Broad Institute Genome Sequencing Center for Infectious Disease"/>
            <person name="Wu L."/>
            <person name="Ma J."/>
        </authorList>
    </citation>
    <scope>NUCLEOTIDE SEQUENCE [LARGE SCALE GENOMIC DNA]</scope>
    <source>
        <strain evidence="3">KCTC 52473</strain>
    </source>
</reference>
<sequence>MNTNVRQNFRDLALLLGTAGIVVSVFLMLASLITTVKLSKLAILALLFVSSVLFYKGLAPQLKLRLNRSVKLQLNDYWRRLQNWRNDILRPVSC</sequence>
<organism evidence="2 3">
    <name type="scientific">Agaribacter flavus</name>
    <dbReference type="NCBI Taxonomy" id="1902781"/>
    <lineage>
        <taxon>Bacteria</taxon>
        <taxon>Pseudomonadati</taxon>
        <taxon>Pseudomonadota</taxon>
        <taxon>Gammaproteobacteria</taxon>
        <taxon>Alteromonadales</taxon>
        <taxon>Alteromonadaceae</taxon>
        <taxon>Agaribacter</taxon>
    </lineage>
</organism>
<keyword evidence="3" id="KW-1185">Reference proteome</keyword>
<dbReference type="RefSeq" id="WP_376918288.1">
    <property type="nucleotide sequence ID" value="NZ_JBHRSW010000004.1"/>
</dbReference>
<dbReference type="EMBL" id="JBHRSW010000004">
    <property type="protein sequence ID" value="MFC3120145.1"/>
    <property type="molecule type" value="Genomic_DNA"/>
</dbReference>
<evidence type="ECO:0000256" key="1">
    <source>
        <dbReference type="SAM" id="Phobius"/>
    </source>
</evidence>
<keyword evidence="1" id="KW-0472">Membrane</keyword>
<gene>
    <name evidence="2" type="ORF">ACFOHL_00755</name>
</gene>
<feature type="transmembrane region" description="Helical" evidence="1">
    <location>
        <begin position="12"/>
        <end position="33"/>
    </location>
</feature>
<dbReference type="Proteomes" id="UP001595478">
    <property type="component" value="Unassembled WGS sequence"/>
</dbReference>
<evidence type="ECO:0000313" key="2">
    <source>
        <dbReference type="EMBL" id="MFC3120145.1"/>
    </source>
</evidence>
<keyword evidence="1" id="KW-1133">Transmembrane helix</keyword>
<protein>
    <submittedName>
        <fullName evidence="2">Uncharacterized protein</fullName>
    </submittedName>
</protein>
<name>A0ABV7FMR1_9ALTE</name>
<feature type="transmembrane region" description="Helical" evidence="1">
    <location>
        <begin position="39"/>
        <end position="58"/>
    </location>
</feature>